<reference evidence="2" key="1">
    <citation type="journal article" date="2020" name="Nat. Commun.">
        <title>Large-scale genome sequencing of mycorrhizal fungi provides insights into the early evolution of symbiotic traits.</title>
        <authorList>
            <person name="Miyauchi S."/>
            <person name="Kiss E."/>
            <person name="Kuo A."/>
            <person name="Drula E."/>
            <person name="Kohler A."/>
            <person name="Sanchez-Garcia M."/>
            <person name="Morin E."/>
            <person name="Andreopoulos B."/>
            <person name="Barry K.W."/>
            <person name="Bonito G."/>
            <person name="Buee M."/>
            <person name="Carver A."/>
            <person name="Chen C."/>
            <person name="Cichocki N."/>
            <person name="Clum A."/>
            <person name="Culley D."/>
            <person name="Crous P.W."/>
            <person name="Fauchery L."/>
            <person name="Girlanda M."/>
            <person name="Hayes R.D."/>
            <person name="Keri Z."/>
            <person name="LaButti K."/>
            <person name="Lipzen A."/>
            <person name="Lombard V."/>
            <person name="Magnuson J."/>
            <person name="Maillard F."/>
            <person name="Murat C."/>
            <person name="Nolan M."/>
            <person name="Ohm R.A."/>
            <person name="Pangilinan J."/>
            <person name="Pereira M.F."/>
            <person name="Perotto S."/>
            <person name="Peter M."/>
            <person name="Pfister S."/>
            <person name="Riley R."/>
            <person name="Sitrit Y."/>
            <person name="Stielow J.B."/>
            <person name="Szollosi G."/>
            <person name="Zifcakova L."/>
            <person name="Stursova M."/>
            <person name="Spatafora J.W."/>
            <person name="Tedersoo L."/>
            <person name="Vaario L.M."/>
            <person name="Yamada A."/>
            <person name="Yan M."/>
            <person name="Wang P."/>
            <person name="Xu J."/>
            <person name="Bruns T."/>
            <person name="Baldrian P."/>
            <person name="Vilgalys R."/>
            <person name="Dunand C."/>
            <person name="Henrissat B."/>
            <person name="Grigoriev I.V."/>
            <person name="Hibbett D."/>
            <person name="Nagy L.G."/>
            <person name="Martin F.M."/>
        </authorList>
    </citation>
    <scope>NUCLEOTIDE SEQUENCE</scope>
    <source>
        <strain evidence="2">UH-Tt-Lm1</strain>
    </source>
</reference>
<comment type="caution">
    <text evidence="2">The sequence shown here is derived from an EMBL/GenBank/DDBJ whole genome shotgun (WGS) entry which is preliminary data.</text>
</comment>
<dbReference type="PANTHER" id="PTHR44329">
    <property type="entry name" value="SERINE/THREONINE-PROTEIN KINASE TNNI3K-RELATED"/>
    <property type="match status" value="1"/>
</dbReference>
<gene>
    <name evidence="2" type="ORF">BJ322DRAFT_1064674</name>
</gene>
<keyword evidence="2" id="KW-0418">Kinase</keyword>
<dbReference type="Gene3D" id="1.10.510.10">
    <property type="entry name" value="Transferase(Phosphotransferase) domain 1"/>
    <property type="match status" value="1"/>
</dbReference>
<name>A0A9P6L6H4_9AGAM</name>
<dbReference type="Pfam" id="PF07714">
    <property type="entry name" value="PK_Tyr_Ser-Thr"/>
    <property type="match status" value="1"/>
</dbReference>
<dbReference type="InterPro" id="IPR001245">
    <property type="entry name" value="Ser-Thr/Tyr_kinase_cat_dom"/>
</dbReference>
<evidence type="ECO:0000259" key="1">
    <source>
        <dbReference type="PROSITE" id="PS50011"/>
    </source>
</evidence>
<dbReference type="AlphaFoldDB" id="A0A9P6L6H4"/>
<dbReference type="GO" id="GO:0005524">
    <property type="term" value="F:ATP binding"/>
    <property type="evidence" value="ECO:0007669"/>
    <property type="project" value="InterPro"/>
</dbReference>
<protein>
    <submittedName>
        <fullName evidence="2">Kinase-like domain-containing protein</fullName>
    </submittedName>
</protein>
<dbReference type="InterPro" id="IPR051681">
    <property type="entry name" value="Ser/Thr_Kinases-Pseudokinases"/>
</dbReference>
<dbReference type="EMBL" id="WIUZ02000008">
    <property type="protein sequence ID" value="KAF9784466.1"/>
    <property type="molecule type" value="Genomic_DNA"/>
</dbReference>
<reference evidence="2" key="2">
    <citation type="submission" date="2020-11" db="EMBL/GenBank/DDBJ databases">
        <authorList>
            <consortium name="DOE Joint Genome Institute"/>
            <person name="Kuo A."/>
            <person name="Miyauchi S."/>
            <person name="Kiss E."/>
            <person name="Drula E."/>
            <person name="Kohler A."/>
            <person name="Sanchez-Garcia M."/>
            <person name="Andreopoulos B."/>
            <person name="Barry K.W."/>
            <person name="Bonito G."/>
            <person name="Buee M."/>
            <person name="Carver A."/>
            <person name="Chen C."/>
            <person name="Cichocki N."/>
            <person name="Clum A."/>
            <person name="Culley D."/>
            <person name="Crous P.W."/>
            <person name="Fauchery L."/>
            <person name="Girlanda M."/>
            <person name="Hayes R."/>
            <person name="Keri Z."/>
            <person name="Labutti K."/>
            <person name="Lipzen A."/>
            <person name="Lombard V."/>
            <person name="Magnuson J."/>
            <person name="Maillard F."/>
            <person name="Morin E."/>
            <person name="Murat C."/>
            <person name="Nolan M."/>
            <person name="Ohm R."/>
            <person name="Pangilinan J."/>
            <person name="Pereira M."/>
            <person name="Perotto S."/>
            <person name="Peter M."/>
            <person name="Riley R."/>
            <person name="Sitrit Y."/>
            <person name="Stielow B."/>
            <person name="Szollosi G."/>
            <person name="Zifcakova L."/>
            <person name="Stursova M."/>
            <person name="Spatafora J.W."/>
            <person name="Tedersoo L."/>
            <person name="Vaario L.-M."/>
            <person name="Yamada A."/>
            <person name="Yan M."/>
            <person name="Wang P."/>
            <person name="Xu J."/>
            <person name="Bruns T."/>
            <person name="Baldrian P."/>
            <person name="Vilgalys R."/>
            <person name="Henrissat B."/>
            <person name="Grigoriev I.V."/>
            <person name="Hibbett D."/>
            <person name="Nagy L.G."/>
            <person name="Martin F.M."/>
        </authorList>
    </citation>
    <scope>NUCLEOTIDE SEQUENCE</scope>
    <source>
        <strain evidence="2">UH-Tt-Lm1</strain>
    </source>
</reference>
<sequence length="442" mass="48475">MPIWRSQPKETYSRGSSVHQLRAYLPVRHRQETLEATWKQGNLITAPRDQLNHSEFESDFERFLDSTSSRVSGCWGRNSASSVVSSIKAKNGVATVLINPKPFTPASDTMEHADVGRLYPANATGIRLNQVSSKTNGSVNIAGVLDDNKLTVSLHSSGGPLLKRGNLLKRICHRLNNQDVRIIGHIPGHTHGRCEVLAGETNEGLKLVIESHRCFEDDPQGNSSAQKKFYRHALICGDLSHTNIVPFLGVHSSNQFPYACIFKAGGKENLKEYLGGNPGASRLKALAEVARGLHHIHDLGIVHGSIRAANIRIDDQGTAKIAGFASATLPNITSEDFDDSGRSDVSRWSSPEICHGNGLTEASDVYAFGMLAYEAFSGQVPFHGKVDTAVVIAVINGNERPPRPAHQELSDQLWGMIEKCWQKEPSDRPTIRELVAFLELEK</sequence>
<dbReference type="SUPFAM" id="SSF56112">
    <property type="entry name" value="Protein kinase-like (PK-like)"/>
    <property type="match status" value="1"/>
</dbReference>
<dbReference type="OrthoDB" id="4062651at2759"/>
<dbReference type="PROSITE" id="PS50011">
    <property type="entry name" value="PROTEIN_KINASE_DOM"/>
    <property type="match status" value="1"/>
</dbReference>
<dbReference type="GO" id="GO:0004674">
    <property type="term" value="F:protein serine/threonine kinase activity"/>
    <property type="evidence" value="ECO:0007669"/>
    <property type="project" value="TreeGrafter"/>
</dbReference>
<dbReference type="Proteomes" id="UP000736335">
    <property type="component" value="Unassembled WGS sequence"/>
</dbReference>
<dbReference type="InterPro" id="IPR011009">
    <property type="entry name" value="Kinase-like_dom_sf"/>
</dbReference>
<evidence type="ECO:0000313" key="2">
    <source>
        <dbReference type="EMBL" id="KAF9784466.1"/>
    </source>
</evidence>
<organism evidence="2 3">
    <name type="scientific">Thelephora terrestris</name>
    <dbReference type="NCBI Taxonomy" id="56493"/>
    <lineage>
        <taxon>Eukaryota</taxon>
        <taxon>Fungi</taxon>
        <taxon>Dikarya</taxon>
        <taxon>Basidiomycota</taxon>
        <taxon>Agaricomycotina</taxon>
        <taxon>Agaricomycetes</taxon>
        <taxon>Thelephorales</taxon>
        <taxon>Thelephoraceae</taxon>
        <taxon>Thelephora</taxon>
    </lineage>
</organism>
<keyword evidence="2" id="KW-0808">Transferase</keyword>
<proteinExistence type="predicted"/>
<feature type="domain" description="Protein kinase" evidence="1">
    <location>
        <begin position="180"/>
        <end position="438"/>
    </location>
</feature>
<keyword evidence="3" id="KW-1185">Reference proteome</keyword>
<evidence type="ECO:0000313" key="3">
    <source>
        <dbReference type="Proteomes" id="UP000736335"/>
    </source>
</evidence>
<accession>A0A9P6L6H4</accession>
<dbReference type="InterPro" id="IPR000719">
    <property type="entry name" value="Prot_kinase_dom"/>
</dbReference>